<dbReference type="Proteomes" id="UP001168821">
    <property type="component" value="Unassembled WGS sequence"/>
</dbReference>
<dbReference type="EMBL" id="JALNTZ010000001">
    <property type="protein sequence ID" value="KAJ3665860.1"/>
    <property type="molecule type" value="Genomic_DNA"/>
</dbReference>
<keyword evidence="3" id="KW-1185">Reference proteome</keyword>
<reference evidence="2" key="1">
    <citation type="journal article" date="2023" name="G3 (Bethesda)">
        <title>Whole genome assemblies of Zophobas morio and Tenebrio molitor.</title>
        <authorList>
            <person name="Kaur S."/>
            <person name="Stinson S.A."/>
            <person name="diCenzo G.C."/>
        </authorList>
    </citation>
    <scope>NUCLEOTIDE SEQUENCE</scope>
    <source>
        <strain evidence="2">QUZm001</strain>
    </source>
</reference>
<gene>
    <name evidence="2" type="ORF">Zmor_001326</name>
</gene>
<dbReference type="PANTHER" id="PTHR28366:SF1">
    <property type="entry name" value="CHROMOSOME 1 OPEN READING FRAME 131"/>
    <property type="match status" value="1"/>
</dbReference>
<feature type="compositionally biased region" description="Basic residues" evidence="1">
    <location>
        <begin position="129"/>
        <end position="141"/>
    </location>
</feature>
<dbReference type="InterPro" id="IPR052852">
    <property type="entry name" value="SSU_Processome_Comp"/>
</dbReference>
<evidence type="ECO:0000313" key="3">
    <source>
        <dbReference type="Proteomes" id="UP001168821"/>
    </source>
</evidence>
<proteinExistence type="predicted"/>
<name>A0AA38J1F0_9CUCU</name>
<dbReference type="PANTHER" id="PTHR28366">
    <property type="entry name" value="CHROMOSOME 1 OPEN READING FRAME 131"/>
    <property type="match status" value="1"/>
</dbReference>
<dbReference type="Pfam" id="PF15375">
    <property type="entry name" value="FSAF1"/>
    <property type="match status" value="1"/>
</dbReference>
<organism evidence="2 3">
    <name type="scientific">Zophobas morio</name>
    <dbReference type="NCBI Taxonomy" id="2755281"/>
    <lineage>
        <taxon>Eukaryota</taxon>
        <taxon>Metazoa</taxon>
        <taxon>Ecdysozoa</taxon>
        <taxon>Arthropoda</taxon>
        <taxon>Hexapoda</taxon>
        <taxon>Insecta</taxon>
        <taxon>Pterygota</taxon>
        <taxon>Neoptera</taxon>
        <taxon>Endopterygota</taxon>
        <taxon>Coleoptera</taxon>
        <taxon>Polyphaga</taxon>
        <taxon>Cucujiformia</taxon>
        <taxon>Tenebrionidae</taxon>
        <taxon>Zophobas</taxon>
    </lineage>
</organism>
<evidence type="ECO:0000256" key="1">
    <source>
        <dbReference type="SAM" id="MobiDB-lite"/>
    </source>
</evidence>
<protein>
    <submittedName>
        <fullName evidence="2">Uncharacterized protein</fullName>
    </submittedName>
</protein>
<evidence type="ECO:0000313" key="2">
    <source>
        <dbReference type="EMBL" id="KAJ3665860.1"/>
    </source>
</evidence>
<comment type="caution">
    <text evidence="2">The sequence shown here is derived from an EMBL/GenBank/DDBJ whole genome shotgun (WGS) entry which is preliminary data.</text>
</comment>
<accession>A0AA38J1F0</accession>
<dbReference type="AlphaFoldDB" id="A0AA38J1F0"/>
<sequence length="158" mass="18059">MTEDFIPTRGSSKKPGSITNFQSVTYESYKAKKHHEAKAQIETSKQTKVSEFNIKKARHEVVKFGMGGFDPQKKEEAKIQLAIKLGAKPPKNKYKNYRLLKEDRAKQKDEEKQKSQFQQLGKNLLGKSTAKKKGFDRKRKKTKGGLLDVYGKVKVVNK</sequence>
<feature type="compositionally biased region" description="Basic and acidic residues" evidence="1">
    <location>
        <begin position="103"/>
        <end position="114"/>
    </location>
</feature>
<dbReference type="InterPro" id="IPR027973">
    <property type="entry name" value="FSAF1-like"/>
</dbReference>
<feature type="region of interest" description="Disordered" evidence="1">
    <location>
        <begin position="103"/>
        <end position="141"/>
    </location>
</feature>